<dbReference type="Pfam" id="PF12698">
    <property type="entry name" value="ABC2_membrane_3"/>
    <property type="match status" value="2"/>
</dbReference>
<comment type="caution">
    <text evidence="7">The sequence shown here is derived from an EMBL/GenBank/DDBJ whole genome shotgun (WGS) entry which is preliminary data.</text>
</comment>
<dbReference type="PANTHER" id="PTHR43077:SF10">
    <property type="entry name" value="TRANSPORT PERMEASE PROTEIN"/>
    <property type="match status" value="1"/>
</dbReference>
<keyword evidence="8" id="KW-1185">Reference proteome</keyword>
<evidence type="ECO:0000256" key="3">
    <source>
        <dbReference type="ARBA" id="ARBA00022989"/>
    </source>
</evidence>
<dbReference type="InterPro" id="IPR017500">
    <property type="entry name" value="Phage_infect_YhgE_N"/>
</dbReference>
<evidence type="ECO:0000259" key="6">
    <source>
        <dbReference type="Pfam" id="PF12698"/>
    </source>
</evidence>
<feature type="transmembrane region" description="Helical" evidence="5">
    <location>
        <begin position="595"/>
        <end position="613"/>
    </location>
</feature>
<dbReference type="SUPFAM" id="SSF58104">
    <property type="entry name" value="Methyl-accepting chemotaxis protein (MCP) signaling domain"/>
    <property type="match status" value="1"/>
</dbReference>
<feature type="transmembrane region" description="Helical" evidence="5">
    <location>
        <begin position="523"/>
        <end position="544"/>
    </location>
</feature>
<proteinExistence type="predicted"/>
<keyword evidence="4 5" id="KW-0472">Membrane</keyword>
<keyword evidence="3 5" id="KW-1133">Transmembrane helix</keyword>
<reference evidence="7 8" key="1">
    <citation type="submission" date="2024-03" db="EMBL/GenBank/DDBJ databases">
        <title>Human intestinal bacterial collection.</title>
        <authorList>
            <person name="Pauvert C."/>
            <person name="Hitch T.C.A."/>
            <person name="Clavel T."/>
        </authorList>
    </citation>
    <scope>NUCLEOTIDE SEQUENCE [LARGE SCALE GENOMIC DNA]</scope>
    <source>
        <strain evidence="7 8">CLA-JM-H44</strain>
    </source>
</reference>
<dbReference type="Gene3D" id="3.40.1710.10">
    <property type="entry name" value="abc type-2 transporter like domain"/>
    <property type="match status" value="1"/>
</dbReference>
<dbReference type="EMBL" id="JBBMFD010000002">
    <property type="protein sequence ID" value="MEQ2439745.1"/>
    <property type="molecule type" value="Genomic_DNA"/>
</dbReference>
<dbReference type="NCBIfam" id="TIGR03062">
    <property type="entry name" value="pip_yhgE_Cterm"/>
    <property type="match status" value="1"/>
</dbReference>
<evidence type="ECO:0000256" key="1">
    <source>
        <dbReference type="ARBA" id="ARBA00004141"/>
    </source>
</evidence>
<name>A0ABV1DXH2_9FIRM</name>
<dbReference type="PANTHER" id="PTHR43077">
    <property type="entry name" value="TRANSPORT PERMEASE YVFS-RELATED"/>
    <property type="match status" value="1"/>
</dbReference>
<gene>
    <name evidence="7" type="ORF">WMO26_02770</name>
</gene>
<evidence type="ECO:0000256" key="4">
    <source>
        <dbReference type="ARBA" id="ARBA00023136"/>
    </source>
</evidence>
<dbReference type="RefSeq" id="WP_349218007.1">
    <property type="nucleotide sequence ID" value="NZ_JBBMFD010000002.1"/>
</dbReference>
<keyword evidence="2 5" id="KW-0812">Transmembrane</keyword>
<dbReference type="Proteomes" id="UP001489509">
    <property type="component" value="Unassembled WGS sequence"/>
</dbReference>
<feature type="domain" description="ABC-2 type transporter transmembrane" evidence="6">
    <location>
        <begin position="483"/>
        <end position="698"/>
    </location>
</feature>
<feature type="transmembrane region" description="Helical" evidence="5">
    <location>
        <begin position="625"/>
        <end position="644"/>
    </location>
</feature>
<comment type="subcellular location">
    <subcellularLocation>
        <location evidence="1">Membrane</location>
        <topology evidence="1">Multi-pass membrane protein</topology>
    </subcellularLocation>
</comment>
<organism evidence="7 8">
    <name type="scientific">Solibaculum intestinale</name>
    <dbReference type="NCBI Taxonomy" id="3133165"/>
    <lineage>
        <taxon>Bacteria</taxon>
        <taxon>Bacillati</taxon>
        <taxon>Bacillota</taxon>
        <taxon>Clostridia</taxon>
        <taxon>Eubacteriales</taxon>
        <taxon>Oscillospiraceae</taxon>
        <taxon>Solibaculum</taxon>
    </lineage>
</organism>
<dbReference type="NCBIfam" id="TIGR03061">
    <property type="entry name" value="pip_yhgE_Nterm"/>
    <property type="match status" value="1"/>
</dbReference>
<feature type="transmembrane region" description="Helical" evidence="5">
    <location>
        <begin position="679"/>
        <end position="700"/>
    </location>
</feature>
<evidence type="ECO:0000313" key="7">
    <source>
        <dbReference type="EMBL" id="MEQ2439745.1"/>
    </source>
</evidence>
<evidence type="ECO:0000313" key="8">
    <source>
        <dbReference type="Proteomes" id="UP001489509"/>
    </source>
</evidence>
<protein>
    <submittedName>
        <fullName evidence="7">YhgE/Pip domain-containing protein</fullName>
    </submittedName>
</protein>
<feature type="transmembrane region" description="Helical" evidence="5">
    <location>
        <begin position="565"/>
        <end position="589"/>
    </location>
</feature>
<evidence type="ECO:0000256" key="5">
    <source>
        <dbReference type="SAM" id="Phobius"/>
    </source>
</evidence>
<evidence type="ECO:0000256" key="2">
    <source>
        <dbReference type="ARBA" id="ARBA00022692"/>
    </source>
</evidence>
<accession>A0ABV1DXH2</accession>
<dbReference type="InterPro" id="IPR013525">
    <property type="entry name" value="ABC2_TM"/>
</dbReference>
<feature type="domain" description="ABC-2 type transporter transmembrane" evidence="6">
    <location>
        <begin position="23"/>
        <end position="165"/>
    </location>
</feature>
<dbReference type="InterPro" id="IPR051328">
    <property type="entry name" value="T7SS_ABC-Transporter"/>
</dbReference>
<sequence length="721" mass="77746">MKNILSIFVTDLRRLATNWIALVVAVGIIVIPSLYAWFNIAANWDPYSNTQGIRVAVASQDEGTTLEGTELNIGRMIVEKLATNRQIGWEIMDNADEAMEGVKSGEYYATILIPADFSEKIASFLTSDIRRPTIEYYVNEKKNAIAPKITDKGVGVVQQEVNKTFIATVTEVAGKALNLTDETLQSGGRSAMDALLSSLEQASGNLDEISVTLGSLESAALSVSDAADLLSLALPEGNALLADGQQTVTDIKGVITSSRQLSRLLSSSLDTVSSSASTLVQSSGRELDAALDRLDAGREGAVESLTSAKTASDRVLLLCRSLSSALESLHERFPDLQLLSKACDQIAALIQKQQQLSDRLSSAIADLNASGELSVQKRQELKALAATLSSDWQAFDSLLHSQLAPQLTSTMDGVFDTLTDFSGLLSSASRSTSLLAGSADSLKSALSHGVDALRGTQSLIDSAKGRLDQVLEELRGVSEGEAMQKLEALMQNDPSLMASFLSEPVEVESTSLYPIANYGSAMAPFYTILAIWVGGLVLVAILKARVKEEEKYAHFKPYQLYFGRYLLFMLCGILQSLIVCLGDLYLLHIQCQNPGLFILAGVCSSVVFTLLIYTLTVSFGDVGKAIAVILLVIQVAGAGGTFPIEVTPDFFKAVNPFLPFTAGINAMRETIAGMYGNHYLLNLLGLFAHIPVALAIGLVLRKPLIRMNEFFERRLEETKLM</sequence>
<dbReference type="InterPro" id="IPR017501">
    <property type="entry name" value="Phage_infect_YhgE_C"/>
</dbReference>
<feature type="transmembrane region" description="Helical" evidence="5">
    <location>
        <begin position="20"/>
        <end position="38"/>
    </location>
</feature>